<keyword evidence="8 12" id="KW-1133">Transmembrane helix</keyword>
<sequence length="191" mass="21519">MIPTAIRIHGSLMVIGWIFCCTNGIILSRHYKQSWKRKGRRNYEPWLIAHQVFNSIAVICSILGTFVIVYFSQDYSNLTPYPVGAHPICGFISTALSLLNPLIALCRCSPTSSNRTLFNWIHTFVGLTAFSLAVPAIALGLIVLRSTAVKSSPYSILTVFQGFVILYVITEMTLEFTDYWMILRERSKSAF</sequence>
<dbReference type="GO" id="GO:0016020">
    <property type="term" value="C:membrane"/>
    <property type="evidence" value="ECO:0007669"/>
    <property type="project" value="UniProtKB-SubCell"/>
</dbReference>
<keyword evidence="6" id="KW-0479">Metal-binding</keyword>
<dbReference type="EMBL" id="LUCM01007633">
    <property type="protein sequence ID" value="KAA0189609.1"/>
    <property type="molecule type" value="Genomic_DNA"/>
</dbReference>
<dbReference type="GO" id="GO:0140571">
    <property type="term" value="F:transmembrane ascorbate ferrireductase activity"/>
    <property type="evidence" value="ECO:0007669"/>
    <property type="project" value="UniProtKB-EC"/>
</dbReference>
<reference evidence="14" key="1">
    <citation type="submission" date="2019-05" db="EMBL/GenBank/DDBJ databases">
        <title>Annotation for the trematode Fasciolopsis buski.</title>
        <authorList>
            <person name="Choi Y.-J."/>
        </authorList>
    </citation>
    <scope>NUCLEOTIDE SEQUENCE</scope>
    <source>
        <strain evidence="14">HT</strain>
        <tissue evidence="14">Whole worm</tissue>
    </source>
</reference>
<feature type="transmembrane region" description="Helical" evidence="12">
    <location>
        <begin position="6"/>
        <end position="26"/>
    </location>
</feature>
<evidence type="ECO:0000313" key="15">
    <source>
        <dbReference type="Proteomes" id="UP000728185"/>
    </source>
</evidence>
<dbReference type="OrthoDB" id="2419613at2759"/>
<feature type="transmembrane region" description="Helical" evidence="12">
    <location>
        <begin position="154"/>
        <end position="174"/>
    </location>
</feature>
<dbReference type="GO" id="GO:0140575">
    <property type="term" value="F:transmembrane monodehydroascorbate reductase activity"/>
    <property type="evidence" value="ECO:0007669"/>
    <property type="project" value="InterPro"/>
</dbReference>
<dbReference type="CDD" id="cd08760">
    <property type="entry name" value="Cyt_b561_FRRS1_like"/>
    <property type="match status" value="1"/>
</dbReference>
<gene>
    <name evidence="14" type="ORF">FBUS_07593</name>
</gene>
<keyword evidence="9" id="KW-0408">Iron</keyword>
<proteinExistence type="predicted"/>
<keyword evidence="3" id="KW-0813">Transport</keyword>
<comment type="cofactor">
    <cofactor evidence="1">
        <name>heme b</name>
        <dbReference type="ChEBI" id="CHEBI:60344"/>
    </cofactor>
</comment>
<evidence type="ECO:0000256" key="9">
    <source>
        <dbReference type="ARBA" id="ARBA00023004"/>
    </source>
</evidence>
<dbReference type="PANTHER" id="PTHR15422">
    <property type="entry name" value="OS05G0565100 PROTEIN"/>
    <property type="match status" value="1"/>
</dbReference>
<keyword evidence="15" id="KW-1185">Reference proteome</keyword>
<accession>A0A8E0RPD0</accession>
<evidence type="ECO:0000256" key="7">
    <source>
        <dbReference type="ARBA" id="ARBA00022982"/>
    </source>
</evidence>
<protein>
    <recommendedName>
        <fullName evidence="11">ascorbate ferrireductase (transmembrane)</fullName>
        <ecNumber evidence="11">7.2.1.3</ecNumber>
    </recommendedName>
</protein>
<evidence type="ECO:0000256" key="3">
    <source>
        <dbReference type="ARBA" id="ARBA00022448"/>
    </source>
</evidence>
<feature type="transmembrane region" description="Helical" evidence="12">
    <location>
        <begin position="117"/>
        <end position="142"/>
    </location>
</feature>
<evidence type="ECO:0000256" key="11">
    <source>
        <dbReference type="ARBA" id="ARBA00024225"/>
    </source>
</evidence>
<keyword evidence="7" id="KW-0249">Electron transport</keyword>
<evidence type="ECO:0000313" key="14">
    <source>
        <dbReference type="EMBL" id="KAA0189609.1"/>
    </source>
</evidence>
<dbReference type="Pfam" id="PF03188">
    <property type="entry name" value="Cytochrom_B561"/>
    <property type="match status" value="1"/>
</dbReference>
<dbReference type="GO" id="GO:0046872">
    <property type="term" value="F:metal ion binding"/>
    <property type="evidence" value="ECO:0007669"/>
    <property type="project" value="UniProtKB-KW"/>
</dbReference>
<dbReference type="InterPro" id="IPR045150">
    <property type="entry name" value="CYB561D1/2"/>
</dbReference>
<dbReference type="Proteomes" id="UP000728185">
    <property type="component" value="Unassembled WGS sequence"/>
</dbReference>
<evidence type="ECO:0000256" key="5">
    <source>
        <dbReference type="ARBA" id="ARBA00022692"/>
    </source>
</evidence>
<evidence type="ECO:0000256" key="12">
    <source>
        <dbReference type="SAM" id="Phobius"/>
    </source>
</evidence>
<dbReference type="SMART" id="SM00665">
    <property type="entry name" value="B561"/>
    <property type="match status" value="1"/>
</dbReference>
<feature type="transmembrane region" description="Helical" evidence="12">
    <location>
        <begin position="47"/>
        <end position="71"/>
    </location>
</feature>
<feature type="domain" description="Cytochrome b561" evidence="13">
    <location>
        <begin position="1"/>
        <end position="177"/>
    </location>
</feature>
<evidence type="ECO:0000256" key="1">
    <source>
        <dbReference type="ARBA" id="ARBA00001970"/>
    </source>
</evidence>
<dbReference type="InterPro" id="IPR006593">
    <property type="entry name" value="Cyt_b561/ferric_Rdtase_TM"/>
</dbReference>
<dbReference type="Gene3D" id="1.20.120.1770">
    <property type="match status" value="1"/>
</dbReference>
<evidence type="ECO:0000256" key="4">
    <source>
        <dbReference type="ARBA" id="ARBA00022617"/>
    </source>
</evidence>
<dbReference type="AlphaFoldDB" id="A0A8E0RPD0"/>
<evidence type="ECO:0000256" key="2">
    <source>
        <dbReference type="ARBA" id="ARBA00004141"/>
    </source>
</evidence>
<evidence type="ECO:0000259" key="13">
    <source>
        <dbReference type="PROSITE" id="PS50939"/>
    </source>
</evidence>
<dbReference type="PROSITE" id="PS50939">
    <property type="entry name" value="CYTOCHROME_B561"/>
    <property type="match status" value="1"/>
</dbReference>
<name>A0A8E0RPD0_9TREM</name>
<evidence type="ECO:0000256" key="6">
    <source>
        <dbReference type="ARBA" id="ARBA00022723"/>
    </source>
</evidence>
<organism evidence="14 15">
    <name type="scientific">Fasciolopsis buskii</name>
    <dbReference type="NCBI Taxonomy" id="27845"/>
    <lineage>
        <taxon>Eukaryota</taxon>
        <taxon>Metazoa</taxon>
        <taxon>Spiralia</taxon>
        <taxon>Lophotrochozoa</taxon>
        <taxon>Platyhelminthes</taxon>
        <taxon>Trematoda</taxon>
        <taxon>Digenea</taxon>
        <taxon>Plagiorchiida</taxon>
        <taxon>Echinostomata</taxon>
        <taxon>Echinostomatoidea</taxon>
        <taxon>Fasciolidae</taxon>
        <taxon>Fasciolopsis</taxon>
    </lineage>
</organism>
<comment type="subcellular location">
    <subcellularLocation>
        <location evidence="2">Membrane</location>
        <topology evidence="2">Multi-pass membrane protein</topology>
    </subcellularLocation>
</comment>
<feature type="transmembrane region" description="Helical" evidence="12">
    <location>
        <begin position="83"/>
        <end position="105"/>
    </location>
</feature>
<keyword evidence="10 12" id="KW-0472">Membrane</keyword>
<keyword evidence="5 12" id="KW-0812">Transmembrane</keyword>
<comment type="caution">
    <text evidence="14">The sequence shown here is derived from an EMBL/GenBank/DDBJ whole genome shotgun (WGS) entry which is preliminary data.</text>
</comment>
<dbReference type="EC" id="7.2.1.3" evidence="11"/>
<evidence type="ECO:0000256" key="10">
    <source>
        <dbReference type="ARBA" id="ARBA00023136"/>
    </source>
</evidence>
<evidence type="ECO:0000256" key="8">
    <source>
        <dbReference type="ARBA" id="ARBA00022989"/>
    </source>
</evidence>
<keyword evidence="4" id="KW-0349">Heme</keyword>